<accession>A0A1Y5SDB7</accession>
<gene>
    <name evidence="1" type="ORF">PAM7066_01601</name>
</gene>
<keyword evidence="2" id="KW-1185">Reference proteome</keyword>
<dbReference type="AlphaFoldDB" id="A0A1Y5SDB7"/>
<sequence length="154" mass="16122">MTIFEIAIETRFAAADECGGVGCVVYGMFDDDIAPEYDLEFAAHLPEPVGAFGTLAVCVEALAALRGDVRPGDHIDIALPTSIAAITVDTLGAADAAEMLDEFSDAVADLRRSGIGVRVTRHDRANEDSLARAAALAELAVDVTALAAFEAKRD</sequence>
<evidence type="ECO:0000313" key="1">
    <source>
        <dbReference type="EMBL" id="SLN37422.1"/>
    </source>
</evidence>
<name>A0A1Y5SDB7_9RHOB</name>
<dbReference type="RefSeq" id="WP_085853591.1">
    <property type="nucleotide sequence ID" value="NZ_FOPF01000003.1"/>
</dbReference>
<protein>
    <submittedName>
        <fullName evidence="1">Uncharacterized protein</fullName>
    </submittedName>
</protein>
<evidence type="ECO:0000313" key="2">
    <source>
        <dbReference type="Proteomes" id="UP000193870"/>
    </source>
</evidence>
<dbReference type="EMBL" id="FWFV01000003">
    <property type="protein sequence ID" value="SLN37422.1"/>
    <property type="molecule type" value="Genomic_DNA"/>
</dbReference>
<dbReference type="Proteomes" id="UP000193870">
    <property type="component" value="Unassembled WGS sequence"/>
</dbReference>
<reference evidence="1 2" key="1">
    <citation type="submission" date="2017-03" db="EMBL/GenBank/DDBJ databases">
        <authorList>
            <person name="Afonso C.L."/>
            <person name="Miller P.J."/>
            <person name="Scott M.A."/>
            <person name="Spackman E."/>
            <person name="Goraichik I."/>
            <person name="Dimitrov K.M."/>
            <person name="Suarez D.L."/>
            <person name="Swayne D.E."/>
        </authorList>
    </citation>
    <scope>NUCLEOTIDE SEQUENCE [LARGE SCALE GENOMIC DNA]</scope>
    <source>
        <strain evidence="1 2">CECT 7066</strain>
    </source>
</reference>
<organism evidence="1 2">
    <name type="scientific">Palleronia marisminoris</name>
    <dbReference type="NCBI Taxonomy" id="315423"/>
    <lineage>
        <taxon>Bacteria</taxon>
        <taxon>Pseudomonadati</taxon>
        <taxon>Pseudomonadota</taxon>
        <taxon>Alphaproteobacteria</taxon>
        <taxon>Rhodobacterales</taxon>
        <taxon>Roseobacteraceae</taxon>
        <taxon>Palleronia</taxon>
    </lineage>
</organism>
<proteinExistence type="predicted"/>